<dbReference type="Gene3D" id="1.20.140.10">
    <property type="entry name" value="Butyryl-CoA Dehydrogenase, subunit A, domain 3"/>
    <property type="match status" value="2"/>
</dbReference>
<evidence type="ECO:0000256" key="2">
    <source>
        <dbReference type="ARBA" id="ARBA00006288"/>
    </source>
</evidence>
<dbReference type="PANTHER" id="PTHR10909">
    <property type="entry name" value="ELECTRON TRANSPORT OXIDOREDUCTASE"/>
    <property type="match status" value="1"/>
</dbReference>
<evidence type="ECO:0000313" key="8">
    <source>
        <dbReference type="EMBL" id="AKJ97244.1"/>
    </source>
</evidence>
<dbReference type="GO" id="GO:0005504">
    <property type="term" value="F:fatty acid binding"/>
    <property type="evidence" value="ECO:0007669"/>
    <property type="project" value="TreeGrafter"/>
</dbReference>
<dbReference type="Pfam" id="PF22924">
    <property type="entry name" value="ACOX_C_alpha1"/>
    <property type="match status" value="1"/>
</dbReference>
<dbReference type="InterPro" id="IPR055060">
    <property type="entry name" value="ACOX_C_alpha1"/>
</dbReference>
<dbReference type="InterPro" id="IPR002655">
    <property type="entry name" value="Acyl-CoA_oxidase_C"/>
</dbReference>
<accession>A0A0G3G9U9</accession>
<dbReference type="GO" id="GO:0003997">
    <property type="term" value="F:acyl-CoA oxidase activity"/>
    <property type="evidence" value="ECO:0007669"/>
    <property type="project" value="InterPro"/>
</dbReference>
<dbReference type="EMBL" id="CP011020">
    <property type="protein sequence ID" value="AKJ97244.1"/>
    <property type="molecule type" value="Genomic_DNA"/>
</dbReference>
<dbReference type="Proteomes" id="UP000035212">
    <property type="component" value="Chromosome"/>
</dbReference>
<name>A0A0G3G9U9_9PSED</name>
<dbReference type="Gene3D" id="2.40.110.10">
    <property type="entry name" value="Butyryl-CoA Dehydrogenase, subunit A, domain 2"/>
    <property type="match status" value="1"/>
</dbReference>
<keyword evidence="3" id="KW-0285">Flavoprotein</keyword>
<dbReference type="GO" id="GO:0033540">
    <property type="term" value="P:fatty acid beta-oxidation using acyl-CoA oxidase"/>
    <property type="evidence" value="ECO:0007669"/>
    <property type="project" value="TreeGrafter"/>
</dbReference>
<dbReference type="PATRIC" id="fig|587753.11.peg.822"/>
<evidence type="ECO:0000256" key="1">
    <source>
        <dbReference type="ARBA" id="ARBA00001974"/>
    </source>
</evidence>
<comment type="similarity">
    <text evidence="2">Belongs to the acyl-CoA oxidase family.</text>
</comment>
<dbReference type="InterPro" id="IPR009100">
    <property type="entry name" value="AcylCoA_DH/oxidase_NM_dom_sf"/>
</dbReference>
<dbReference type="SUPFAM" id="SSF56645">
    <property type="entry name" value="Acyl-CoA dehydrogenase NM domain-like"/>
    <property type="match status" value="1"/>
</dbReference>
<dbReference type="InterPro" id="IPR012258">
    <property type="entry name" value="Acyl-CoA_oxidase"/>
</dbReference>
<evidence type="ECO:0000256" key="3">
    <source>
        <dbReference type="ARBA" id="ARBA00022630"/>
    </source>
</evidence>
<keyword evidence="4" id="KW-0274">FAD</keyword>
<evidence type="ECO:0000256" key="5">
    <source>
        <dbReference type="ARBA" id="ARBA00023002"/>
    </source>
</evidence>
<proteinExistence type="inferred from homology"/>
<feature type="domain" description="Acyl-CoA oxidase C-terminal" evidence="6">
    <location>
        <begin position="455"/>
        <end position="584"/>
    </location>
</feature>
<evidence type="ECO:0000259" key="6">
    <source>
        <dbReference type="Pfam" id="PF01756"/>
    </source>
</evidence>
<keyword evidence="5" id="KW-0560">Oxidoreductase</keyword>
<dbReference type="PANTHER" id="PTHR10909:SF382">
    <property type="entry name" value="ACYL-COENZYME A OXIDASE"/>
    <property type="match status" value="1"/>
</dbReference>
<reference evidence="9" key="2">
    <citation type="submission" date="2015-03" db="EMBL/GenBank/DDBJ databases">
        <authorList>
            <person name="Deng P."/>
            <person name="Lu S."/>
        </authorList>
    </citation>
    <scope>NUCLEOTIDE SEQUENCE [LARGE SCALE GENOMIC DNA]</scope>
    <source>
        <strain evidence="9">UFB2</strain>
    </source>
</reference>
<evidence type="ECO:0000259" key="7">
    <source>
        <dbReference type="Pfam" id="PF22924"/>
    </source>
</evidence>
<feature type="domain" description="Acyl-CoA oxidase C-alpha1" evidence="7">
    <location>
        <begin position="288"/>
        <end position="435"/>
    </location>
</feature>
<sequence>MSNALIQSLNQAIGGPLPEAVRRNVAELLADDIFRQRLDLAGRALHRNTYAQLRTLIQRLPSSPKLFDSPQYLLALSEQIGIRNPSLFIAFAIHYGLCISTLAAFESGNKMAGKLRRAMESGKTVGAYMITELGRSNSQITTRTEAVYDPATHAFVLHSPDNGAVKFSNVGVSDQSKLGIVCARLRVAGQDCGVFAFAMPISTRRGPKPGVRMSEAAEIPLVPFDYGLCAFDHMRLPFDAWLNDGAGLDKNGVFHDPLGDPDKRLIRTLVAPKHVWAMGSRALAAVTCTSAALALKHATQRFTMARMAPQTRLLDYSTQQRALFVALATGYAMTCFSNDACADWAEHLKQKHVAATDISALNFAPWSAAHRRLALTKVLTAWAAEETCAECRLRCGVAGDLSLNGFLHWQGLGHVFNDAGGNNWLILFDTARSLLAEPLPDAPAPCMFDTSSLPSLLGLVKTRAYRLRQALAVKFQSSEAQGCSAMELWNPLLPLAREVALAHGLVLIVESAIKTNEAVADPQARQLLEVLTQLYVLEHIQRQAAWYLSEALFDAHRYHALETAITVLCERLTGSVEPLISAFGSRETAVPRPLEDPTQCYPDALMSALTRQDHRSR</sequence>
<gene>
    <name evidence="8" type="ORF">VM99_03960</name>
</gene>
<evidence type="ECO:0000313" key="9">
    <source>
        <dbReference type="Proteomes" id="UP000035212"/>
    </source>
</evidence>
<evidence type="ECO:0000256" key="4">
    <source>
        <dbReference type="ARBA" id="ARBA00022827"/>
    </source>
</evidence>
<dbReference type="AlphaFoldDB" id="A0A0G3G9U9"/>
<protein>
    <submittedName>
        <fullName evidence="8">Uncharacterized protein</fullName>
    </submittedName>
</protein>
<dbReference type="GO" id="GO:0055088">
    <property type="term" value="P:lipid homeostasis"/>
    <property type="evidence" value="ECO:0007669"/>
    <property type="project" value="TreeGrafter"/>
</dbReference>
<reference evidence="8 9" key="1">
    <citation type="journal article" date="2015" name="Stand. Genomic Sci.">
        <title>Complete genome of Pseudomonas chlororaphis strain UFB2, a soil bacterium with antibacterial activity against bacterial canker pathogen of tomato.</title>
        <authorList>
            <person name="Deng P."/>
            <person name="Wang X."/>
            <person name="Baird S.M."/>
            <person name="Lu S.E."/>
        </authorList>
    </citation>
    <scope>NUCLEOTIDE SEQUENCE [LARGE SCALE GENOMIC DNA]</scope>
    <source>
        <strain evidence="8 9">UFB2</strain>
    </source>
</reference>
<comment type="cofactor">
    <cofactor evidence="1">
        <name>FAD</name>
        <dbReference type="ChEBI" id="CHEBI:57692"/>
    </cofactor>
</comment>
<dbReference type="SUPFAM" id="SSF47203">
    <property type="entry name" value="Acyl-CoA dehydrogenase C-terminal domain-like"/>
    <property type="match status" value="2"/>
</dbReference>
<organism evidence="8 9">
    <name type="scientific">Pseudomonas chlororaphis</name>
    <dbReference type="NCBI Taxonomy" id="587753"/>
    <lineage>
        <taxon>Bacteria</taxon>
        <taxon>Pseudomonadati</taxon>
        <taxon>Pseudomonadota</taxon>
        <taxon>Gammaproteobacteria</taxon>
        <taxon>Pseudomonadales</taxon>
        <taxon>Pseudomonadaceae</taxon>
        <taxon>Pseudomonas</taxon>
    </lineage>
</organism>
<dbReference type="InterPro" id="IPR036250">
    <property type="entry name" value="AcylCo_DH-like_C"/>
</dbReference>
<dbReference type="GO" id="GO:0071949">
    <property type="term" value="F:FAD binding"/>
    <property type="evidence" value="ECO:0007669"/>
    <property type="project" value="InterPro"/>
</dbReference>
<dbReference type="InterPro" id="IPR046373">
    <property type="entry name" value="Acyl-CoA_Oxase/DH_mid-dom_sf"/>
</dbReference>
<dbReference type="Pfam" id="PF01756">
    <property type="entry name" value="ACOX"/>
    <property type="match status" value="1"/>
</dbReference>